<organism evidence="1 2">
    <name type="scientific">Strongyloides papillosus</name>
    <name type="common">Intestinal threadworm</name>
    <dbReference type="NCBI Taxonomy" id="174720"/>
    <lineage>
        <taxon>Eukaryota</taxon>
        <taxon>Metazoa</taxon>
        <taxon>Ecdysozoa</taxon>
        <taxon>Nematoda</taxon>
        <taxon>Chromadorea</taxon>
        <taxon>Rhabditida</taxon>
        <taxon>Tylenchina</taxon>
        <taxon>Panagrolaimomorpha</taxon>
        <taxon>Strongyloidoidea</taxon>
        <taxon>Strongyloididae</taxon>
        <taxon>Strongyloides</taxon>
    </lineage>
</organism>
<protein>
    <submittedName>
        <fullName evidence="2">Phage protein</fullName>
    </submittedName>
</protein>
<keyword evidence="1" id="KW-1185">Reference proteome</keyword>
<evidence type="ECO:0000313" key="1">
    <source>
        <dbReference type="Proteomes" id="UP000046392"/>
    </source>
</evidence>
<dbReference type="Proteomes" id="UP000046392">
    <property type="component" value="Unplaced"/>
</dbReference>
<evidence type="ECO:0000313" key="2">
    <source>
        <dbReference type="WBParaSite" id="SPAL_0000853200.1"/>
    </source>
</evidence>
<reference evidence="2" key="1">
    <citation type="submission" date="2017-02" db="UniProtKB">
        <authorList>
            <consortium name="WormBaseParasite"/>
        </authorList>
    </citation>
    <scope>IDENTIFICATION</scope>
</reference>
<accession>A0A0N5BRN6</accession>
<proteinExistence type="predicted"/>
<dbReference type="AlphaFoldDB" id="A0A0N5BRN6"/>
<name>A0A0N5BRN6_STREA</name>
<dbReference type="WBParaSite" id="SPAL_0000853200.1">
    <property type="protein sequence ID" value="SPAL_0000853200.1"/>
    <property type="gene ID" value="SPAL_0000853200"/>
</dbReference>
<sequence length="162" mass="18947">MTPKKSKAPKYEDEYFQDKVTVLSNHTSGIEKYDVKIPFAVWVQELKDRMELDSLDKSKWLPVLKINLDMQSKLYLSNLEDREKDTFEKVVELMTKRHDRGSKIKAQNTLLTFQIDVSNADKFVESANKFKLLLNQAGMRVSRNELESRLSILIGKVDYDVW</sequence>